<evidence type="ECO:0000256" key="1">
    <source>
        <dbReference type="ARBA" id="ARBA00003818"/>
    </source>
</evidence>
<dbReference type="InterPro" id="IPR019432">
    <property type="entry name" value="Acyltransferase_MbtK/IucB-like"/>
</dbReference>
<name>A0A0M4DCH8_STRPR</name>
<dbReference type="KEGG" id="spri:SPRI_6972"/>
<dbReference type="Proteomes" id="UP000060513">
    <property type="component" value="Chromosome"/>
</dbReference>
<dbReference type="Gene3D" id="3.40.630.30">
    <property type="match status" value="1"/>
</dbReference>
<dbReference type="PANTHER" id="PTHR31438">
    <property type="entry name" value="LYSINE N-ACYLTRANSFERASE C17G9.06C-RELATED"/>
    <property type="match status" value="1"/>
</dbReference>
<dbReference type="PATRIC" id="fig|38300.4.peg.7300"/>
<dbReference type="STRING" id="38300.SPRI_6972"/>
<evidence type="ECO:0000256" key="2">
    <source>
        <dbReference type="ARBA" id="ARBA00005102"/>
    </source>
</evidence>
<reference evidence="5 6" key="1">
    <citation type="submission" date="2015-08" db="EMBL/GenBank/DDBJ databases">
        <title>Genome sequence of the pristinamycin over-producing bacterium Streptomyces pristinaespiralis HCCB10218.</title>
        <authorList>
            <person name="Tian J."/>
            <person name="Yang J."/>
            <person name="Li L."/>
            <person name="Ruan L."/>
            <person name="Wei W."/>
            <person name="Zheng G."/>
            <person name="Wei Z."/>
            <person name="Yang S."/>
            <person name="Ge M."/>
            <person name="Jiang W."/>
            <person name="Lu Y."/>
        </authorList>
    </citation>
    <scope>NUCLEOTIDE SEQUENCE [LARGE SCALE GENOMIC DNA]</scope>
    <source>
        <strain evidence="5 6">HCCB 10218</strain>
    </source>
</reference>
<dbReference type="PANTHER" id="PTHR31438:SF1">
    <property type="entry name" value="LYSINE N-ACYLTRANSFERASE C17G9.06C-RELATED"/>
    <property type="match status" value="1"/>
</dbReference>
<comment type="pathway">
    <text evidence="2">Siderophore biosynthesis; mycobactin biosynthesis.</text>
</comment>
<evidence type="ECO:0000256" key="3">
    <source>
        <dbReference type="ARBA" id="ARBA00020586"/>
    </source>
</evidence>
<accession>A0A0M4DCH8</accession>
<dbReference type="OrthoDB" id="5177616at2"/>
<dbReference type="Pfam" id="PF13523">
    <property type="entry name" value="Acetyltransf_8"/>
    <property type="match status" value="1"/>
</dbReference>
<dbReference type="GO" id="GO:0016410">
    <property type="term" value="F:N-acyltransferase activity"/>
    <property type="evidence" value="ECO:0007669"/>
    <property type="project" value="TreeGrafter"/>
</dbReference>
<proteinExistence type="predicted"/>
<gene>
    <name evidence="5" type="ORF">SPRI_6972</name>
</gene>
<dbReference type="EMBL" id="CP011340">
    <property type="protein sequence ID" value="ALC25278.1"/>
    <property type="molecule type" value="Genomic_DNA"/>
</dbReference>
<dbReference type="GO" id="GO:0019290">
    <property type="term" value="P:siderophore biosynthetic process"/>
    <property type="evidence" value="ECO:0007669"/>
    <property type="project" value="InterPro"/>
</dbReference>
<dbReference type="GeneID" id="97238702"/>
<dbReference type="SMART" id="SM01006">
    <property type="entry name" value="AlcB"/>
    <property type="match status" value="1"/>
</dbReference>
<sequence length="197" mass="21974">MSTETTAHRRAAVYEHTAAGFGTVRLVPLEPAADAPLIHAWVSEERARFWGMLGHTCEQVRETYEFVDSLTTHHAFLALLDEEPVALFQTYDPDADPVGECYDVRPGDFGLHLLVAPAREGARPGFTGVLVAVFTAYAFTDPAHLRLVVEPDARNEKAIDRMVRSGFELGPEIDKPEKRARLAFLDRETFERGLPAR</sequence>
<protein>
    <recommendedName>
        <fullName evidence="3">Lysine N-acyltransferase MbtK</fullName>
    </recommendedName>
    <alternativeName>
        <fullName evidence="4">Mycobactin synthase protein K</fullName>
    </alternativeName>
</protein>
<evidence type="ECO:0000313" key="5">
    <source>
        <dbReference type="EMBL" id="ALC25278.1"/>
    </source>
</evidence>
<evidence type="ECO:0000313" key="6">
    <source>
        <dbReference type="Proteomes" id="UP000060513"/>
    </source>
</evidence>
<dbReference type="SUPFAM" id="SSF55729">
    <property type="entry name" value="Acyl-CoA N-acyltransferases (Nat)"/>
    <property type="match status" value="1"/>
</dbReference>
<comment type="function">
    <text evidence="1">Acyltransferase required for the direct transfer of medium- to long-chain fatty acyl moieties from a carrier protein (MbtL) on to the epsilon-amino group of lysine residue in the mycobactin core.</text>
</comment>
<dbReference type="InterPro" id="IPR016181">
    <property type="entry name" value="Acyl_CoA_acyltransferase"/>
</dbReference>
<organism evidence="5">
    <name type="scientific">Streptomyces pristinaespiralis</name>
    <dbReference type="NCBI Taxonomy" id="38300"/>
    <lineage>
        <taxon>Bacteria</taxon>
        <taxon>Bacillati</taxon>
        <taxon>Actinomycetota</taxon>
        <taxon>Actinomycetes</taxon>
        <taxon>Kitasatosporales</taxon>
        <taxon>Streptomycetaceae</taxon>
        <taxon>Streptomyces</taxon>
    </lineage>
</organism>
<dbReference type="AlphaFoldDB" id="A0A0M4DCH8"/>
<dbReference type="OMA" id="PGDIGVH"/>
<dbReference type="UniPathway" id="UPA00011"/>
<dbReference type="RefSeq" id="WP_005321418.1">
    <property type="nucleotide sequence ID" value="NZ_CP011340.1"/>
</dbReference>
<evidence type="ECO:0000256" key="4">
    <source>
        <dbReference type="ARBA" id="ARBA00031122"/>
    </source>
</evidence>